<keyword evidence="2" id="KW-0560">Oxidoreductase</keyword>
<gene>
    <name evidence="4" type="ORF">HGP28_07115</name>
</gene>
<dbReference type="GO" id="GO:0016651">
    <property type="term" value="F:oxidoreductase activity, acting on NAD(P)H"/>
    <property type="evidence" value="ECO:0007669"/>
    <property type="project" value="TreeGrafter"/>
</dbReference>
<dbReference type="SMART" id="SM00829">
    <property type="entry name" value="PKS_ER"/>
    <property type="match status" value="1"/>
</dbReference>
<dbReference type="PANTHER" id="PTHR48106:SF18">
    <property type="entry name" value="QUINONE OXIDOREDUCTASE PIG3"/>
    <property type="match status" value="1"/>
</dbReference>
<dbReference type="PANTHER" id="PTHR48106">
    <property type="entry name" value="QUINONE OXIDOREDUCTASE PIG3-RELATED"/>
    <property type="match status" value="1"/>
</dbReference>
<evidence type="ECO:0000259" key="3">
    <source>
        <dbReference type="SMART" id="SM00829"/>
    </source>
</evidence>
<dbReference type="InterPro" id="IPR036291">
    <property type="entry name" value="NAD(P)-bd_dom_sf"/>
</dbReference>
<dbReference type="SUPFAM" id="SSF50129">
    <property type="entry name" value="GroES-like"/>
    <property type="match status" value="1"/>
</dbReference>
<dbReference type="InterPro" id="IPR013154">
    <property type="entry name" value="ADH-like_N"/>
</dbReference>
<dbReference type="Pfam" id="PF00107">
    <property type="entry name" value="ADH_zinc_N"/>
    <property type="match status" value="1"/>
</dbReference>
<dbReference type="Gene3D" id="3.40.50.720">
    <property type="entry name" value="NAD(P)-binding Rossmann-like Domain"/>
    <property type="match status" value="1"/>
</dbReference>
<dbReference type="EMBL" id="JABAIK010000005">
    <property type="protein sequence ID" value="NLS12674.1"/>
    <property type="molecule type" value="Genomic_DNA"/>
</dbReference>
<evidence type="ECO:0000313" key="5">
    <source>
        <dbReference type="Proteomes" id="UP000535589"/>
    </source>
</evidence>
<keyword evidence="5" id="KW-1185">Reference proteome</keyword>
<dbReference type="Proteomes" id="UP000535589">
    <property type="component" value="Unassembled WGS sequence"/>
</dbReference>
<dbReference type="AlphaFoldDB" id="A0A7X8TQ43"/>
<comment type="caution">
    <text evidence="4">The sequence shown here is derived from an EMBL/GenBank/DDBJ whole genome shotgun (WGS) entry which is preliminary data.</text>
</comment>
<dbReference type="SUPFAM" id="SSF51735">
    <property type="entry name" value="NAD(P)-binding Rossmann-fold domains"/>
    <property type="match status" value="1"/>
</dbReference>
<organism evidence="4 5">
    <name type="scientific">Vibrio agarilyticus</name>
    <dbReference type="NCBI Taxonomy" id="2726741"/>
    <lineage>
        <taxon>Bacteria</taxon>
        <taxon>Pseudomonadati</taxon>
        <taxon>Pseudomonadota</taxon>
        <taxon>Gammaproteobacteria</taxon>
        <taxon>Vibrionales</taxon>
        <taxon>Vibrionaceae</taxon>
        <taxon>Vibrio</taxon>
    </lineage>
</organism>
<sequence length="327" mass="34560">MKAIVLSEVGGSDHLHLEEVAMPSLKPGQILIEMKAAPINFIDTVIREGNMPPGMMPSLPFIPGVEGSGVVYDPNDSGLVKGQPVAFIGIIGASTYAQYVAIDANRVVALPDAVNVVEAGAMPVTYFTAYHMLHNVVRAESNKVALVYAATGGVGTALIQLGKAAGITMIALDRGQEKVQTALANGADFAFDSTQPWLNEVKAITSGRGVNYIFNPVAGDTIVQDLEVLAKLGHIVIFGFLAGVGTTNLQAEAAKYFAKSPTITFSELYATYTTNYPLVDSSLRAIYQLLLQGKIKPIYSTMALAQVSEAQDLLESGGVTGKMVLIP</sequence>
<accession>A0A7X8TQ43</accession>
<dbReference type="InterPro" id="IPR013149">
    <property type="entry name" value="ADH-like_C"/>
</dbReference>
<dbReference type="InterPro" id="IPR020843">
    <property type="entry name" value="ER"/>
</dbReference>
<keyword evidence="1" id="KW-0521">NADP</keyword>
<dbReference type="Gene3D" id="3.90.180.10">
    <property type="entry name" value="Medium-chain alcohol dehydrogenases, catalytic domain"/>
    <property type="match status" value="1"/>
</dbReference>
<protein>
    <submittedName>
        <fullName evidence="4">Zinc-binding dehydrogenase</fullName>
    </submittedName>
</protein>
<evidence type="ECO:0000256" key="1">
    <source>
        <dbReference type="ARBA" id="ARBA00022857"/>
    </source>
</evidence>
<feature type="domain" description="Enoyl reductase (ER)" evidence="3">
    <location>
        <begin position="10"/>
        <end position="325"/>
    </location>
</feature>
<dbReference type="Pfam" id="PF08240">
    <property type="entry name" value="ADH_N"/>
    <property type="match status" value="1"/>
</dbReference>
<dbReference type="RefSeq" id="WP_168835755.1">
    <property type="nucleotide sequence ID" value="NZ_JABAIK010000005.1"/>
</dbReference>
<reference evidence="4 5" key="1">
    <citation type="submission" date="2020-04" db="EMBL/GenBank/DDBJ databases">
        <title>Vibrio sp. SM6, a novel species isolated from seawater.</title>
        <authorList>
            <person name="Wang X."/>
        </authorList>
    </citation>
    <scope>NUCLEOTIDE SEQUENCE [LARGE SCALE GENOMIC DNA]</scope>
    <source>
        <strain evidence="4 5">SM6</strain>
    </source>
</reference>
<proteinExistence type="predicted"/>
<evidence type="ECO:0000256" key="2">
    <source>
        <dbReference type="ARBA" id="ARBA00023002"/>
    </source>
</evidence>
<name>A0A7X8TQ43_9VIBR</name>
<evidence type="ECO:0000313" key="4">
    <source>
        <dbReference type="EMBL" id="NLS12674.1"/>
    </source>
</evidence>
<dbReference type="GO" id="GO:0070402">
    <property type="term" value="F:NADPH binding"/>
    <property type="evidence" value="ECO:0007669"/>
    <property type="project" value="TreeGrafter"/>
</dbReference>
<dbReference type="InterPro" id="IPR011032">
    <property type="entry name" value="GroES-like_sf"/>
</dbReference>